<organism evidence="2 3">
    <name type="scientific">Lophiotrema nucula</name>
    <dbReference type="NCBI Taxonomy" id="690887"/>
    <lineage>
        <taxon>Eukaryota</taxon>
        <taxon>Fungi</taxon>
        <taxon>Dikarya</taxon>
        <taxon>Ascomycota</taxon>
        <taxon>Pezizomycotina</taxon>
        <taxon>Dothideomycetes</taxon>
        <taxon>Pleosporomycetidae</taxon>
        <taxon>Pleosporales</taxon>
        <taxon>Lophiotremataceae</taxon>
        <taxon>Lophiotrema</taxon>
    </lineage>
</organism>
<accession>A0A6A5ZW28</accession>
<dbReference type="OrthoDB" id="3720847at2759"/>
<gene>
    <name evidence="2" type="ORF">BDV96DRAFT_656725</name>
</gene>
<name>A0A6A5ZW28_9PLEO</name>
<dbReference type="AlphaFoldDB" id="A0A6A5ZW28"/>
<dbReference type="PROSITE" id="PS50181">
    <property type="entry name" value="FBOX"/>
    <property type="match status" value="1"/>
</dbReference>
<evidence type="ECO:0000313" key="2">
    <source>
        <dbReference type="EMBL" id="KAF2122967.1"/>
    </source>
</evidence>
<evidence type="ECO:0000313" key="3">
    <source>
        <dbReference type="Proteomes" id="UP000799770"/>
    </source>
</evidence>
<sequence>MMSQSPALSLDNLPQELIDRIIYQLSDRANLSHLSGTSKDIRATTLESLYEDITMVWNRKAGGHENPRIDLLLRTVVEEPKYADYISKIDLQPHDHRINKPRFSTTAASPSHVARVKAALRRLGVDRTSVEERLEAGVLRNDFNAIVALLLLLCLEITSLTLGLEILVFSDFLSAAFKYALPTQHSKHISRLQSPPISSSLTTLRLPETTMGPKTLHKILSSRPDLVTLEYDCWMYHHDQFDAFVLSAALEAVKNTCVNLNVKVRWWSEEDENYHAEDLELAEV</sequence>
<dbReference type="InterPro" id="IPR001810">
    <property type="entry name" value="F-box_dom"/>
</dbReference>
<dbReference type="EMBL" id="ML977310">
    <property type="protein sequence ID" value="KAF2122967.1"/>
    <property type="molecule type" value="Genomic_DNA"/>
</dbReference>
<evidence type="ECO:0000259" key="1">
    <source>
        <dbReference type="PROSITE" id="PS50181"/>
    </source>
</evidence>
<dbReference type="Proteomes" id="UP000799770">
    <property type="component" value="Unassembled WGS sequence"/>
</dbReference>
<protein>
    <recommendedName>
        <fullName evidence="1">F-box domain-containing protein</fullName>
    </recommendedName>
</protein>
<feature type="domain" description="F-box" evidence="1">
    <location>
        <begin position="7"/>
        <end position="60"/>
    </location>
</feature>
<keyword evidence="3" id="KW-1185">Reference proteome</keyword>
<proteinExistence type="predicted"/>
<reference evidence="2" key="1">
    <citation type="journal article" date="2020" name="Stud. Mycol.">
        <title>101 Dothideomycetes genomes: a test case for predicting lifestyles and emergence of pathogens.</title>
        <authorList>
            <person name="Haridas S."/>
            <person name="Albert R."/>
            <person name="Binder M."/>
            <person name="Bloem J."/>
            <person name="Labutti K."/>
            <person name="Salamov A."/>
            <person name="Andreopoulos B."/>
            <person name="Baker S."/>
            <person name="Barry K."/>
            <person name="Bills G."/>
            <person name="Bluhm B."/>
            <person name="Cannon C."/>
            <person name="Castanera R."/>
            <person name="Culley D."/>
            <person name="Daum C."/>
            <person name="Ezra D."/>
            <person name="Gonzalez J."/>
            <person name="Henrissat B."/>
            <person name="Kuo A."/>
            <person name="Liang C."/>
            <person name="Lipzen A."/>
            <person name="Lutzoni F."/>
            <person name="Magnuson J."/>
            <person name="Mondo S."/>
            <person name="Nolan M."/>
            <person name="Ohm R."/>
            <person name="Pangilinan J."/>
            <person name="Park H.-J."/>
            <person name="Ramirez L."/>
            <person name="Alfaro M."/>
            <person name="Sun H."/>
            <person name="Tritt A."/>
            <person name="Yoshinaga Y."/>
            <person name="Zwiers L.-H."/>
            <person name="Turgeon B."/>
            <person name="Goodwin S."/>
            <person name="Spatafora J."/>
            <person name="Crous P."/>
            <person name="Grigoriev I."/>
        </authorList>
    </citation>
    <scope>NUCLEOTIDE SEQUENCE</scope>
    <source>
        <strain evidence="2">CBS 627.86</strain>
    </source>
</reference>